<evidence type="ECO:0000256" key="3">
    <source>
        <dbReference type="ARBA" id="ARBA00022679"/>
    </source>
</evidence>
<comment type="similarity">
    <text evidence="1">Belongs to the glycosyltransferase 2 family.</text>
</comment>
<dbReference type="InterPro" id="IPR050834">
    <property type="entry name" value="Glycosyltransf_2"/>
</dbReference>
<protein>
    <submittedName>
        <fullName evidence="5">Glycosyltransferase</fullName>
        <ecNumber evidence="5">2.4.-.-</ecNumber>
    </submittedName>
</protein>
<accession>A0AAE3IFQ4</accession>
<dbReference type="AlphaFoldDB" id="A0AAE3IFQ4"/>
<dbReference type="Gene3D" id="3.90.550.10">
    <property type="entry name" value="Spore Coat Polysaccharide Biosynthesis Protein SpsA, Chain A"/>
    <property type="match status" value="1"/>
</dbReference>
<name>A0AAE3IFQ4_9FIRM</name>
<dbReference type="EMBL" id="JAOQJZ010000003">
    <property type="protein sequence ID" value="MCU6705185.1"/>
    <property type="molecule type" value="Genomic_DNA"/>
</dbReference>
<reference evidence="5 6" key="1">
    <citation type="journal article" date="2021" name="ISME Commun">
        <title>Automated analysis of genomic sequences facilitates high-throughput and comprehensive description of bacteria.</title>
        <authorList>
            <person name="Hitch T.C.A."/>
        </authorList>
    </citation>
    <scope>NUCLEOTIDE SEQUENCE [LARGE SCALE GENOMIC DNA]</scope>
    <source>
        <strain evidence="5 6">Sanger_31</strain>
    </source>
</reference>
<sequence>MVVKNVELPEYSVLMSVYAGEKPEHLRTSIESMLSQTYVTNDFVLVCDGKLTKELDEVVDYYEENYECFHPIRLKENVGTGRCANRGIDACKNEYIVKMDSDDIAKPDRCERSLYAMAKHPEIDMLGAYIDEFDSQTGEVIATKKTPLTNKEIHKYARRRNPFNNQTLVYKKSRALSVGGYSNIKRCEDYEFVVKMLADGARGINLDKTLVMYRVTANNYERRRNWANTKSFVNVRWKIFRMGYSNLWDFIVPCTFQFFIFIMPKSLTGKIYKRFLRG</sequence>
<proteinExistence type="inferred from homology"/>
<evidence type="ECO:0000313" key="6">
    <source>
        <dbReference type="Proteomes" id="UP001208131"/>
    </source>
</evidence>
<dbReference type="SUPFAM" id="SSF53448">
    <property type="entry name" value="Nucleotide-diphospho-sugar transferases"/>
    <property type="match status" value="1"/>
</dbReference>
<dbReference type="InterPro" id="IPR001173">
    <property type="entry name" value="Glyco_trans_2-like"/>
</dbReference>
<dbReference type="GO" id="GO:0016757">
    <property type="term" value="F:glycosyltransferase activity"/>
    <property type="evidence" value="ECO:0007669"/>
    <property type="project" value="UniProtKB-KW"/>
</dbReference>
<dbReference type="PANTHER" id="PTHR43685:SF5">
    <property type="entry name" value="GLYCOSYLTRANSFERASE EPSE-RELATED"/>
    <property type="match status" value="1"/>
</dbReference>
<organism evidence="5 6">
    <name type="scientific">Hominimerdicola aceti</name>
    <dbReference type="NCBI Taxonomy" id="2981726"/>
    <lineage>
        <taxon>Bacteria</taxon>
        <taxon>Bacillati</taxon>
        <taxon>Bacillota</taxon>
        <taxon>Clostridia</taxon>
        <taxon>Eubacteriales</taxon>
        <taxon>Oscillospiraceae</taxon>
        <taxon>Hominimerdicola</taxon>
    </lineage>
</organism>
<dbReference type="RefSeq" id="WP_267300587.1">
    <property type="nucleotide sequence ID" value="NZ_JAOQJZ010000003.1"/>
</dbReference>
<dbReference type="InterPro" id="IPR029044">
    <property type="entry name" value="Nucleotide-diphossugar_trans"/>
</dbReference>
<evidence type="ECO:0000256" key="2">
    <source>
        <dbReference type="ARBA" id="ARBA00022676"/>
    </source>
</evidence>
<evidence type="ECO:0000259" key="4">
    <source>
        <dbReference type="Pfam" id="PF00535"/>
    </source>
</evidence>
<evidence type="ECO:0000256" key="1">
    <source>
        <dbReference type="ARBA" id="ARBA00006739"/>
    </source>
</evidence>
<evidence type="ECO:0000313" key="5">
    <source>
        <dbReference type="EMBL" id="MCU6705185.1"/>
    </source>
</evidence>
<keyword evidence="6" id="KW-1185">Reference proteome</keyword>
<keyword evidence="3 5" id="KW-0808">Transferase</keyword>
<comment type="caution">
    <text evidence="5">The sequence shown here is derived from an EMBL/GenBank/DDBJ whole genome shotgun (WGS) entry which is preliminary data.</text>
</comment>
<keyword evidence="2 5" id="KW-0328">Glycosyltransferase</keyword>
<dbReference type="Pfam" id="PF00535">
    <property type="entry name" value="Glycos_transf_2"/>
    <property type="match status" value="1"/>
</dbReference>
<dbReference type="Proteomes" id="UP001208131">
    <property type="component" value="Unassembled WGS sequence"/>
</dbReference>
<dbReference type="EC" id="2.4.-.-" evidence="5"/>
<feature type="domain" description="Glycosyltransferase 2-like" evidence="4">
    <location>
        <begin position="12"/>
        <end position="158"/>
    </location>
</feature>
<dbReference type="PANTHER" id="PTHR43685">
    <property type="entry name" value="GLYCOSYLTRANSFERASE"/>
    <property type="match status" value="1"/>
</dbReference>
<gene>
    <name evidence="5" type="ORF">OCV57_04495</name>
</gene>